<reference evidence="1 2" key="1">
    <citation type="journal article" date="2018" name="Sci. Data">
        <title>The draft genome sequence of cork oak.</title>
        <authorList>
            <person name="Ramos A.M."/>
            <person name="Usie A."/>
            <person name="Barbosa P."/>
            <person name="Barros P.M."/>
            <person name="Capote T."/>
            <person name="Chaves I."/>
            <person name="Simoes F."/>
            <person name="Abreu I."/>
            <person name="Carrasquinho I."/>
            <person name="Faro C."/>
            <person name="Guimaraes J.B."/>
            <person name="Mendonca D."/>
            <person name="Nobrega F."/>
            <person name="Rodrigues L."/>
            <person name="Saibo N.J.M."/>
            <person name="Varela M.C."/>
            <person name="Egas C."/>
            <person name="Matos J."/>
            <person name="Miguel C.M."/>
            <person name="Oliveira M.M."/>
            <person name="Ricardo C.P."/>
            <person name="Goncalves S."/>
        </authorList>
    </citation>
    <scope>NUCLEOTIDE SEQUENCE [LARGE SCALE GENOMIC DNA]</scope>
    <source>
        <strain evidence="2">cv. HL8</strain>
    </source>
</reference>
<dbReference type="PANTHER" id="PTHR35744:SF4">
    <property type="entry name" value="OS04G0464600 PROTEIN"/>
    <property type="match status" value="1"/>
</dbReference>
<dbReference type="AlphaFoldDB" id="A0AAW0LM43"/>
<sequence>MKMEKYKNAARDIMTPKLGRRVECMKLVSDDSSLDFVDVLKEAKLRCLKTVVVGDMNDGASKRIADAENGILTYNPKLRNNVCDFEDETYEETEDGDFEGIVNGGNDFMQKEGKSALVELGF</sequence>
<dbReference type="PANTHER" id="PTHR35744">
    <property type="entry name" value="C2H2-TYPE DOMAIN-CONTAINING PROTEIN"/>
    <property type="match status" value="1"/>
</dbReference>
<name>A0AAW0LM43_QUESU</name>
<evidence type="ECO:0000313" key="1">
    <source>
        <dbReference type="EMBL" id="KAK7851984.1"/>
    </source>
</evidence>
<dbReference type="EMBL" id="PKMF04000081">
    <property type="protein sequence ID" value="KAK7851984.1"/>
    <property type="molecule type" value="Genomic_DNA"/>
</dbReference>
<keyword evidence="2" id="KW-1185">Reference proteome</keyword>
<dbReference type="Proteomes" id="UP000237347">
    <property type="component" value="Unassembled WGS sequence"/>
</dbReference>
<organism evidence="1 2">
    <name type="scientific">Quercus suber</name>
    <name type="common">Cork oak</name>
    <dbReference type="NCBI Taxonomy" id="58331"/>
    <lineage>
        <taxon>Eukaryota</taxon>
        <taxon>Viridiplantae</taxon>
        <taxon>Streptophyta</taxon>
        <taxon>Embryophyta</taxon>
        <taxon>Tracheophyta</taxon>
        <taxon>Spermatophyta</taxon>
        <taxon>Magnoliopsida</taxon>
        <taxon>eudicotyledons</taxon>
        <taxon>Gunneridae</taxon>
        <taxon>Pentapetalae</taxon>
        <taxon>rosids</taxon>
        <taxon>fabids</taxon>
        <taxon>Fagales</taxon>
        <taxon>Fagaceae</taxon>
        <taxon>Quercus</taxon>
    </lineage>
</organism>
<comment type="caution">
    <text evidence="1">The sequence shown here is derived from an EMBL/GenBank/DDBJ whole genome shotgun (WGS) entry which is preliminary data.</text>
</comment>
<protein>
    <submittedName>
        <fullName evidence="1">Uncharacterized protein</fullName>
    </submittedName>
</protein>
<proteinExistence type="predicted"/>
<gene>
    <name evidence="1" type="ORF">CFP56_040573</name>
</gene>
<evidence type="ECO:0000313" key="2">
    <source>
        <dbReference type="Proteomes" id="UP000237347"/>
    </source>
</evidence>
<accession>A0AAW0LM43</accession>